<dbReference type="GeneID" id="70134568"/>
<dbReference type="RefSeq" id="XP_045963247.1">
    <property type="nucleotide sequence ID" value="XM_046105677.1"/>
</dbReference>
<comment type="caution">
    <text evidence="1">The sequence shown here is derived from an EMBL/GenBank/DDBJ whole genome shotgun (WGS) entry which is preliminary data.</text>
</comment>
<reference evidence="1" key="1">
    <citation type="journal article" date="2021" name="Nat. Commun.">
        <title>Genetic determinants of endophytism in the Arabidopsis root mycobiome.</title>
        <authorList>
            <person name="Mesny F."/>
            <person name="Miyauchi S."/>
            <person name="Thiergart T."/>
            <person name="Pickel B."/>
            <person name="Atanasova L."/>
            <person name="Karlsson M."/>
            <person name="Huettel B."/>
            <person name="Barry K.W."/>
            <person name="Haridas S."/>
            <person name="Chen C."/>
            <person name="Bauer D."/>
            <person name="Andreopoulos W."/>
            <person name="Pangilinan J."/>
            <person name="LaButti K."/>
            <person name="Riley R."/>
            <person name="Lipzen A."/>
            <person name="Clum A."/>
            <person name="Drula E."/>
            <person name="Henrissat B."/>
            <person name="Kohler A."/>
            <person name="Grigoriev I.V."/>
            <person name="Martin F.M."/>
            <person name="Hacquard S."/>
        </authorList>
    </citation>
    <scope>NUCLEOTIDE SEQUENCE</scope>
    <source>
        <strain evidence="1">MPI-SDFR-AT-0073</strain>
    </source>
</reference>
<evidence type="ECO:0000313" key="1">
    <source>
        <dbReference type="EMBL" id="KAH6659116.1"/>
    </source>
</evidence>
<keyword evidence="2" id="KW-1185">Reference proteome</keyword>
<organism evidence="1 2">
    <name type="scientific">Truncatella angustata</name>
    <dbReference type="NCBI Taxonomy" id="152316"/>
    <lineage>
        <taxon>Eukaryota</taxon>
        <taxon>Fungi</taxon>
        <taxon>Dikarya</taxon>
        <taxon>Ascomycota</taxon>
        <taxon>Pezizomycotina</taxon>
        <taxon>Sordariomycetes</taxon>
        <taxon>Xylariomycetidae</taxon>
        <taxon>Amphisphaeriales</taxon>
        <taxon>Sporocadaceae</taxon>
        <taxon>Truncatella</taxon>
    </lineage>
</organism>
<dbReference type="Proteomes" id="UP000758603">
    <property type="component" value="Unassembled WGS sequence"/>
</dbReference>
<dbReference type="EMBL" id="JAGPXC010000001">
    <property type="protein sequence ID" value="KAH6659116.1"/>
    <property type="molecule type" value="Genomic_DNA"/>
</dbReference>
<name>A0A9P9A140_9PEZI</name>
<gene>
    <name evidence="1" type="ORF">BKA67DRAFT_6366</name>
</gene>
<proteinExistence type="predicted"/>
<evidence type="ECO:0000313" key="2">
    <source>
        <dbReference type="Proteomes" id="UP000758603"/>
    </source>
</evidence>
<dbReference type="AlphaFoldDB" id="A0A9P9A140"/>
<accession>A0A9P9A140</accession>
<protein>
    <submittedName>
        <fullName evidence="1">Uncharacterized protein</fullName>
    </submittedName>
</protein>
<sequence length="180" mass="20466">MGTACRDASRYRLQVELQLRALLLSGSVLCALCPRLVLTRYHHISTESSAHNSTELISTDPNLFCDSPGSGLFLVSALALKVNHFLLWQQSQNVRPAVRSLLHRSVIHEPEFEECLKFLRSCPVPSWSRQDFVKTNSRVQKSYLTRMTKSSQGFFLSRTYSVHTYIVPICKRTKPPLSNL</sequence>